<accession>A0ABU6Y7F5</accession>
<evidence type="ECO:0000313" key="1">
    <source>
        <dbReference type="EMBL" id="MED6206357.1"/>
    </source>
</evidence>
<organism evidence="1 2">
    <name type="scientific">Stylosanthes scabra</name>
    <dbReference type="NCBI Taxonomy" id="79078"/>
    <lineage>
        <taxon>Eukaryota</taxon>
        <taxon>Viridiplantae</taxon>
        <taxon>Streptophyta</taxon>
        <taxon>Embryophyta</taxon>
        <taxon>Tracheophyta</taxon>
        <taxon>Spermatophyta</taxon>
        <taxon>Magnoliopsida</taxon>
        <taxon>eudicotyledons</taxon>
        <taxon>Gunneridae</taxon>
        <taxon>Pentapetalae</taxon>
        <taxon>rosids</taxon>
        <taxon>fabids</taxon>
        <taxon>Fabales</taxon>
        <taxon>Fabaceae</taxon>
        <taxon>Papilionoideae</taxon>
        <taxon>50 kb inversion clade</taxon>
        <taxon>dalbergioids sensu lato</taxon>
        <taxon>Dalbergieae</taxon>
        <taxon>Pterocarpus clade</taxon>
        <taxon>Stylosanthes</taxon>
    </lineage>
</organism>
<dbReference type="EMBL" id="JASCZI010241751">
    <property type="protein sequence ID" value="MED6206357.1"/>
    <property type="molecule type" value="Genomic_DNA"/>
</dbReference>
<reference evidence="1 2" key="1">
    <citation type="journal article" date="2023" name="Plants (Basel)">
        <title>Bridging the Gap: Combining Genomics and Transcriptomics Approaches to Understand Stylosanthes scabra, an Orphan Legume from the Brazilian Caatinga.</title>
        <authorList>
            <person name="Ferreira-Neto J.R.C."/>
            <person name="da Silva M.D."/>
            <person name="Binneck E."/>
            <person name="de Melo N.F."/>
            <person name="da Silva R.H."/>
            <person name="de Melo A.L.T.M."/>
            <person name="Pandolfi V."/>
            <person name="Bustamante F.O."/>
            <person name="Brasileiro-Vidal A.C."/>
            <person name="Benko-Iseppon A.M."/>
        </authorList>
    </citation>
    <scope>NUCLEOTIDE SEQUENCE [LARGE SCALE GENOMIC DNA]</scope>
    <source>
        <tissue evidence="1">Leaves</tissue>
    </source>
</reference>
<keyword evidence="2" id="KW-1185">Reference proteome</keyword>
<protein>
    <submittedName>
        <fullName evidence="1">Uncharacterized protein</fullName>
    </submittedName>
</protein>
<evidence type="ECO:0000313" key="2">
    <source>
        <dbReference type="Proteomes" id="UP001341840"/>
    </source>
</evidence>
<comment type="caution">
    <text evidence="1">The sequence shown here is derived from an EMBL/GenBank/DDBJ whole genome shotgun (WGS) entry which is preliminary data.</text>
</comment>
<name>A0ABU6Y7F5_9FABA</name>
<dbReference type="Proteomes" id="UP001341840">
    <property type="component" value="Unassembled WGS sequence"/>
</dbReference>
<proteinExistence type="predicted"/>
<sequence length="190" mass="21345">MRQLVTGQSRRDEEDELPATTTRISYGIGKATIEGQPMVPSRSQFNPIKSNRSIRRFISDSWTNDFMGVNRTILFGGFRFDRPARTDFWNHGCKIVSHQHGPQVLIWRLLLGALPTSHINLQPSDLARLVTSGVPNPRRYILYIGVVCGDSLLNQINEGGGHEDNVKTSGLNHHATIQMPPLRATCSQYH</sequence>
<gene>
    <name evidence="1" type="ORF">PIB30_025902</name>
</gene>